<evidence type="ECO:0000256" key="4">
    <source>
        <dbReference type="ARBA" id="ARBA00022490"/>
    </source>
</evidence>
<proteinExistence type="inferred from homology"/>
<reference evidence="5" key="2">
    <citation type="submission" date="2025-09" db="UniProtKB">
        <authorList>
            <consortium name="Ensembl"/>
        </authorList>
    </citation>
    <scope>IDENTIFICATION</scope>
</reference>
<dbReference type="GO" id="GO:0005829">
    <property type="term" value="C:cytosol"/>
    <property type="evidence" value="ECO:0007669"/>
    <property type="project" value="TreeGrafter"/>
</dbReference>
<protein>
    <recommendedName>
        <fullName evidence="7">Rho GDP dissociation inhibitor</fullName>
    </recommendedName>
</protein>
<dbReference type="GO" id="GO:0007266">
    <property type="term" value="P:Rho protein signal transduction"/>
    <property type="evidence" value="ECO:0007669"/>
    <property type="project" value="InterPro"/>
</dbReference>
<dbReference type="Pfam" id="PF02115">
    <property type="entry name" value="Rho_GDI"/>
    <property type="match status" value="1"/>
</dbReference>
<reference evidence="5" key="1">
    <citation type="submission" date="2025-08" db="UniProtKB">
        <authorList>
            <consortium name="Ensembl"/>
        </authorList>
    </citation>
    <scope>IDENTIFICATION</scope>
</reference>
<comment type="subcellular location">
    <subcellularLocation>
        <location evidence="1">Cytoplasm</location>
    </subcellularLocation>
</comment>
<dbReference type="GeneTree" id="ENSGT00940000165626"/>
<organism evidence="5 6">
    <name type="scientific">Leptobrachium leishanense</name>
    <name type="common">Leishan spiny toad</name>
    <dbReference type="NCBI Taxonomy" id="445787"/>
    <lineage>
        <taxon>Eukaryota</taxon>
        <taxon>Metazoa</taxon>
        <taxon>Chordata</taxon>
        <taxon>Craniata</taxon>
        <taxon>Vertebrata</taxon>
        <taxon>Euteleostomi</taxon>
        <taxon>Amphibia</taxon>
        <taxon>Batrachia</taxon>
        <taxon>Anura</taxon>
        <taxon>Pelobatoidea</taxon>
        <taxon>Megophryidae</taxon>
        <taxon>Leptobrachium</taxon>
    </lineage>
</organism>
<dbReference type="PANTHER" id="PTHR10980">
    <property type="entry name" value="RHO GDP-DISSOCIATION INHIBITOR"/>
    <property type="match status" value="1"/>
</dbReference>
<dbReference type="FunFam" id="2.70.50.30:FF:000004">
    <property type="entry name" value="Rho GDP-dissociation inhibitor 1"/>
    <property type="match status" value="1"/>
</dbReference>
<dbReference type="AlphaFoldDB" id="A0A8C5WH22"/>
<keyword evidence="3" id="KW-0343">GTPase activation</keyword>
<dbReference type="InterPro" id="IPR024792">
    <property type="entry name" value="RhoGDI_dom_sf"/>
</dbReference>
<name>A0A8C5WH22_9ANUR</name>
<comment type="similarity">
    <text evidence="2">Belongs to the Rho GDI family.</text>
</comment>
<accession>A0A8C5WH22</accession>
<evidence type="ECO:0008006" key="7">
    <source>
        <dbReference type="Google" id="ProtNLM"/>
    </source>
</evidence>
<evidence type="ECO:0000256" key="3">
    <source>
        <dbReference type="ARBA" id="ARBA00022468"/>
    </source>
</evidence>
<dbReference type="InterPro" id="IPR000406">
    <property type="entry name" value="Rho_GDI"/>
</dbReference>
<dbReference type="PRINTS" id="PR00492">
    <property type="entry name" value="RHOGDI"/>
</dbReference>
<dbReference type="Proteomes" id="UP000694569">
    <property type="component" value="Unplaced"/>
</dbReference>
<dbReference type="Gene3D" id="2.70.50.30">
    <property type="entry name" value="Coagulation Factor XIII, subunit A, domain 1"/>
    <property type="match status" value="1"/>
</dbReference>
<dbReference type="Ensembl" id="ENSLLET00000039179.1">
    <property type="protein sequence ID" value="ENSLLEP00000037728.1"/>
    <property type="gene ID" value="ENSLLEG00000023438.1"/>
</dbReference>
<dbReference type="GO" id="GO:0016020">
    <property type="term" value="C:membrane"/>
    <property type="evidence" value="ECO:0007669"/>
    <property type="project" value="TreeGrafter"/>
</dbReference>
<keyword evidence="6" id="KW-1185">Reference proteome</keyword>
<dbReference type="GO" id="GO:0005096">
    <property type="term" value="F:GTPase activator activity"/>
    <property type="evidence" value="ECO:0007669"/>
    <property type="project" value="UniProtKB-KW"/>
</dbReference>
<keyword evidence="4" id="KW-0963">Cytoplasm</keyword>
<evidence type="ECO:0000256" key="2">
    <source>
        <dbReference type="ARBA" id="ARBA00009758"/>
    </source>
</evidence>
<sequence>MGAVAKEIWRANGRLNVYKDIMADKEEIKPAEEEHEDEPDLNYKAPEMKSLQEIQDLDKDDESLVKYKQTLLGSLPAQVDHSAPNVQVTRLTLICDEAPGPITMDLSGDLAQLKKTQFVLKEGMKYRLKVTFKVNKEIVCGLRYVQYTYRKSIKVDKDTHMVGSYGPRCEEYEFLTPVEDAPKGMLVRGLYSMKSQFTDDDKTDHLSWEWNLVIKKDWKD</sequence>
<dbReference type="PANTHER" id="PTHR10980:SF8">
    <property type="entry name" value="RHO GDP-DISSOCIATION INHIBITOR 3"/>
    <property type="match status" value="1"/>
</dbReference>
<evidence type="ECO:0000313" key="6">
    <source>
        <dbReference type="Proteomes" id="UP000694569"/>
    </source>
</evidence>
<dbReference type="SUPFAM" id="SSF81296">
    <property type="entry name" value="E set domains"/>
    <property type="match status" value="1"/>
</dbReference>
<dbReference type="GO" id="GO:0005094">
    <property type="term" value="F:Rho GDP-dissociation inhibitor activity"/>
    <property type="evidence" value="ECO:0007669"/>
    <property type="project" value="InterPro"/>
</dbReference>
<dbReference type="InterPro" id="IPR014756">
    <property type="entry name" value="Ig_E-set"/>
</dbReference>
<evidence type="ECO:0000313" key="5">
    <source>
        <dbReference type="Ensembl" id="ENSLLEP00000037728.1"/>
    </source>
</evidence>
<evidence type="ECO:0000256" key="1">
    <source>
        <dbReference type="ARBA" id="ARBA00004496"/>
    </source>
</evidence>